<dbReference type="Proteomes" id="UP000703038">
    <property type="component" value="Unassembled WGS sequence"/>
</dbReference>
<dbReference type="EC" id="3.1.3.48" evidence="3"/>
<evidence type="ECO:0000256" key="1">
    <source>
        <dbReference type="SAM" id="MobiDB-lite"/>
    </source>
</evidence>
<dbReference type="InterPro" id="IPR026893">
    <property type="entry name" value="Tyr/Ser_Pase_IphP-type"/>
</dbReference>
<dbReference type="InterPro" id="IPR029021">
    <property type="entry name" value="Prot-tyrosine_phosphatase-like"/>
</dbReference>
<dbReference type="SUPFAM" id="SSF52799">
    <property type="entry name" value="(Phosphotyrosine protein) phosphatases II"/>
    <property type="match status" value="1"/>
</dbReference>
<evidence type="ECO:0000259" key="2">
    <source>
        <dbReference type="PROSITE" id="PS50056"/>
    </source>
</evidence>
<dbReference type="EMBL" id="JAFBBK010000001">
    <property type="protein sequence ID" value="MBM7415995.1"/>
    <property type="molecule type" value="Genomic_DNA"/>
</dbReference>
<dbReference type="PROSITE" id="PS50056">
    <property type="entry name" value="TYR_PHOSPHATASE_2"/>
    <property type="match status" value="1"/>
</dbReference>
<evidence type="ECO:0000313" key="3">
    <source>
        <dbReference type="EMBL" id="MBM7415995.1"/>
    </source>
</evidence>
<feature type="domain" description="Tyrosine specific protein phosphatases" evidence="2">
    <location>
        <begin position="133"/>
        <end position="182"/>
    </location>
</feature>
<dbReference type="Pfam" id="PF13350">
    <property type="entry name" value="Y_phosphatase3"/>
    <property type="match status" value="1"/>
</dbReference>
<keyword evidence="4" id="KW-1185">Reference proteome</keyword>
<dbReference type="RefSeq" id="WP_204868919.1">
    <property type="nucleotide sequence ID" value="NZ_JAFBBK010000001.1"/>
</dbReference>
<accession>A0ABS2KVM0</accession>
<feature type="region of interest" description="Disordered" evidence="1">
    <location>
        <begin position="1"/>
        <end position="20"/>
    </location>
</feature>
<comment type="caution">
    <text evidence="3">The sequence shown here is derived from an EMBL/GenBank/DDBJ whole genome shotgun (WGS) entry which is preliminary data.</text>
</comment>
<dbReference type="GO" id="GO:0004725">
    <property type="term" value="F:protein tyrosine phosphatase activity"/>
    <property type="evidence" value="ECO:0007669"/>
    <property type="project" value="UniProtKB-EC"/>
</dbReference>
<dbReference type="InterPro" id="IPR000387">
    <property type="entry name" value="Tyr_Pase_dom"/>
</dbReference>
<dbReference type="Gene3D" id="3.90.190.10">
    <property type="entry name" value="Protein tyrosine phosphatase superfamily"/>
    <property type="match status" value="1"/>
</dbReference>
<name>A0ABS2KVM0_9NOCA</name>
<evidence type="ECO:0000313" key="4">
    <source>
        <dbReference type="Proteomes" id="UP000703038"/>
    </source>
</evidence>
<protein>
    <submittedName>
        <fullName evidence="3">Protein-tyrosine phosphatase</fullName>
        <ecNumber evidence="3">3.1.3.48</ecNumber>
    </submittedName>
</protein>
<proteinExistence type="predicted"/>
<sequence>MSERSTDGSEPGQFHLHGAWNFRDTGGLRTSDGGRTRSGLLYRASALTHLTDEGRDTLTGLGVSDVFDLRGDAEVTRWGSDRAPETVTVHRVPYIAAERDAPHERAVPATTARGYLDDAYRAFPTLPGARVAIRSVVEALSSGTSSLVHCAAGKDRAGWTVATVLRAAGVVEEDIVADYLRSNAAVAPLRRHILDHDDVAPADLDDDLLGVREEYYRAGLEAMATAHGSFDGYLDWLGLDHDALTGLRRALVDPQR</sequence>
<gene>
    <name evidence="3" type="ORF">JOE42_002728</name>
</gene>
<reference evidence="3 4" key="1">
    <citation type="submission" date="2021-01" db="EMBL/GenBank/DDBJ databases">
        <title>Genomics of switchgrass bacterial isolates.</title>
        <authorList>
            <person name="Shade A."/>
        </authorList>
    </citation>
    <scope>NUCLEOTIDE SEQUENCE [LARGE SCALE GENOMIC DNA]</scope>
    <source>
        <strain evidence="3 4">PvP111</strain>
    </source>
</reference>
<organism evidence="3 4">
    <name type="scientific">Rhodococcoides corynebacterioides</name>
    <dbReference type="NCBI Taxonomy" id="53972"/>
    <lineage>
        <taxon>Bacteria</taxon>
        <taxon>Bacillati</taxon>
        <taxon>Actinomycetota</taxon>
        <taxon>Actinomycetes</taxon>
        <taxon>Mycobacteriales</taxon>
        <taxon>Nocardiaceae</taxon>
        <taxon>Rhodococcoides</taxon>
    </lineage>
</organism>
<keyword evidence="3" id="KW-0378">Hydrolase</keyword>